<keyword evidence="2" id="KW-1185">Reference proteome</keyword>
<sequence>MSHVIQLPAFSYLDKPYLGDYFYVDKRIVLKFNNEPQQEFDTFEKITEIYSKINQLLNIDYLELTYFSTIMSVKINNINTLLKIPTQTLCINDNRTNNKTFLQPKIINVTAKKYNDIVCLTINLDFREFLLCICDYNMENILL</sequence>
<evidence type="ECO:0000313" key="1">
    <source>
        <dbReference type="EMBL" id="BCS83528.1"/>
    </source>
</evidence>
<evidence type="ECO:0000313" key="2">
    <source>
        <dbReference type="Proteomes" id="UP001321479"/>
    </source>
</evidence>
<dbReference type="EMBL" id="AP024483">
    <property type="protein sequence ID" value="BCS83528.1"/>
    <property type="molecule type" value="Genomic_DNA"/>
</dbReference>
<dbReference type="GeneID" id="80558733"/>
<accession>A0ABM7NTM1</accession>
<protein>
    <submittedName>
        <fullName evidence="1">Uncharacterized protein</fullName>
    </submittedName>
</protein>
<reference evidence="1 2" key="1">
    <citation type="submission" date="2021-02" db="EMBL/GenBank/DDBJ databases">
        <title>Cotonvirus japonicus, which uses Golgi apparatus of host cells for its virion factory, phylogenetically links tailed tupanvirus and icosahedral mimivirus.</title>
        <authorList>
            <person name="Takahashi H."/>
            <person name="Fukaya S."/>
            <person name="Song C."/>
            <person name="Murata K."/>
            <person name="Takemura M."/>
        </authorList>
    </citation>
    <scope>NUCLEOTIDE SEQUENCE [LARGE SCALE GENOMIC DNA]</scope>
</reference>
<proteinExistence type="predicted"/>
<dbReference type="Proteomes" id="UP001321479">
    <property type="component" value="Segment"/>
</dbReference>
<dbReference type="RefSeq" id="YP_010842136.1">
    <property type="nucleotide sequence ID" value="NC_079139.1"/>
</dbReference>
<organism evidence="1 2">
    <name type="scientific">Cotonvirus japonicus</name>
    <dbReference type="NCBI Taxonomy" id="2811091"/>
    <lineage>
        <taxon>Viruses</taxon>
        <taxon>Varidnaviria</taxon>
        <taxon>Bamfordvirae</taxon>
        <taxon>Nucleocytoviricota</taxon>
        <taxon>Megaviricetes</taxon>
        <taxon>Imitervirales</taxon>
        <taxon>Mimiviridae</taxon>
        <taxon>Megamimivirinae</taxon>
        <taxon>Cotonvirus</taxon>
        <taxon>Cotonvirus japonicum</taxon>
    </lineage>
</organism>
<name>A0ABM7NTM1_9VIRU</name>